<dbReference type="PANTHER" id="PTHR43072:SF23">
    <property type="entry name" value="UPF0039 PROTEIN C11D3.02C"/>
    <property type="match status" value="1"/>
</dbReference>
<dbReference type="CDD" id="cd04301">
    <property type="entry name" value="NAT_SF"/>
    <property type="match status" value="1"/>
</dbReference>
<evidence type="ECO:0000313" key="5">
    <source>
        <dbReference type="Proteomes" id="UP000887104"/>
    </source>
</evidence>
<proteinExistence type="predicted"/>
<sequence length="151" mass="17339">MNLRKAVKEDLPKLLELEQRVIEAERPYNDSIKPKSAIYYDIENLISSNDSHLVVGEIENEIIASGYVQIRCSKRSLEHDLHGYLGFMYVSPSHRGKGINSAVIEQLIEWGKHKGVQHFYLDVYSQNNSAMRAYEKLGFTPTLLEMQLKAK</sequence>
<dbReference type="PANTHER" id="PTHR43072">
    <property type="entry name" value="N-ACETYLTRANSFERASE"/>
    <property type="match status" value="1"/>
</dbReference>
<dbReference type="Gene3D" id="3.40.630.30">
    <property type="match status" value="1"/>
</dbReference>
<dbReference type="SUPFAM" id="SSF55729">
    <property type="entry name" value="Acyl-CoA N-acyltransferases (Nat)"/>
    <property type="match status" value="1"/>
</dbReference>
<comment type="caution">
    <text evidence="4">The sequence shown here is derived from an EMBL/GenBank/DDBJ whole genome shotgun (WGS) entry which is preliminary data.</text>
</comment>
<feature type="domain" description="N-acetyltransferase" evidence="3">
    <location>
        <begin position="1"/>
        <end position="151"/>
    </location>
</feature>
<dbReference type="InterPro" id="IPR000182">
    <property type="entry name" value="GNAT_dom"/>
</dbReference>
<dbReference type="InterPro" id="IPR016181">
    <property type="entry name" value="Acyl_CoA_acyltransferase"/>
</dbReference>
<organism evidence="4 5">
    <name type="scientific">Shewanella sairae</name>
    <dbReference type="NCBI Taxonomy" id="190310"/>
    <lineage>
        <taxon>Bacteria</taxon>
        <taxon>Pseudomonadati</taxon>
        <taxon>Pseudomonadota</taxon>
        <taxon>Gammaproteobacteria</taxon>
        <taxon>Alteromonadales</taxon>
        <taxon>Shewanellaceae</taxon>
        <taxon>Shewanella</taxon>
    </lineage>
</organism>
<evidence type="ECO:0000256" key="2">
    <source>
        <dbReference type="ARBA" id="ARBA00023315"/>
    </source>
</evidence>
<evidence type="ECO:0000259" key="3">
    <source>
        <dbReference type="PROSITE" id="PS51186"/>
    </source>
</evidence>
<name>A0ABQ4PND4_9GAMM</name>
<gene>
    <name evidence="4" type="ORF">TUM4438_34210</name>
</gene>
<dbReference type="Pfam" id="PF00583">
    <property type="entry name" value="Acetyltransf_1"/>
    <property type="match status" value="1"/>
</dbReference>
<evidence type="ECO:0000256" key="1">
    <source>
        <dbReference type="ARBA" id="ARBA00022679"/>
    </source>
</evidence>
<dbReference type="Proteomes" id="UP000887104">
    <property type="component" value="Unassembled WGS sequence"/>
</dbReference>
<dbReference type="EMBL" id="BPEY01000074">
    <property type="protein sequence ID" value="GIU49798.1"/>
    <property type="molecule type" value="Genomic_DNA"/>
</dbReference>
<dbReference type="RefSeq" id="WP_220782378.1">
    <property type="nucleotide sequence ID" value="NZ_BPEY01000074.1"/>
</dbReference>
<accession>A0ABQ4PND4</accession>
<evidence type="ECO:0000313" key="4">
    <source>
        <dbReference type="EMBL" id="GIU49798.1"/>
    </source>
</evidence>
<keyword evidence="5" id="KW-1185">Reference proteome</keyword>
<keyword evidence="1" id="KW-0808">Transferase</keyword>
<dbReference type="PROSITE" id="PS51186">
    <property type="entry name" value="GNAT"/>
    <property type="match status" value="1"/>
</dbReference>
<reference evidence="4" key="1">
    <citation type="submission" date="2021-05" db="EMBL/GenBank/DDBJ databases">
        <title>Molecular characterization for Shewanella algae harboring chromosomal blaOXA-55-like strains isolated from clinical and environment sample.</title>
        <authorList>
            <person name="Ohama Y."/>
            <person name="Aoki K."/>
            <person name="Harada S."/>
            <person name="Moriya K."/>
            <person name="Ishii Y."/>
            <person name="Tateda K."/>
        </authorList>
    </citation>
    <scope>NUCLEOTIDE SEQUENCE</scope>
    <source>
        <strain evidence="4">JCM 11563</strain>
    </source>
</reference>
<protein>
    <recommendedName>
        <fullName evidence="3">N-acetyltransferase domain-containing protein</fullName>
    </recommendedName>
</protein>
<keyword evidence="2" id="KW-0012">Acyltransferase</keyword>